<accession>A0ABD1LLQ3</accession>
<name>A0ABD1LLQ3_9FABA</name>
<evidence type="ECO:0000313" key="2">
    <source>
        <dbReference type="Proteomes" id="UP001603857"/>
    </source>
</evidence>
<protein>
    <submittedName>
        <fullName evidence="1">Uncharacterized protein</fullName>
    </submittedName>
</protein>
<dbReference type="EMBL" id="JBGMDY010000008">
    <property type="protein sequence ID" value="KAL2324421.1"/>
    <property type="molecule type" value="Genomic_DNA"/>
</dbReference>
<dbReference type="Proteomes" id="UP001603857">
    <property type="component" value="Unassembled WGS sequence"/>
</dbReference>
<dbReference type="AlphaFoldDB" id="A0ABD1LLQ3"/>
<evidence type="ECO:0000313" key="1">
    <source>
        <dbReference type="EMBL" id="KAL2324421.1"/>
    </source>
</evidence>
<reference evidence="1 2" key="1">
    <citation type="submission" date="2024-08" db="EMBL/GenBank/DDBJ databases">
        <title>Insights into the chromosomal genome structure of Flemingia macrophylla.</title>
        <authorList>
            <person name="Ding Y."/>
            <person name="Zhao Y."/>
            <person name="Bi W."/>
            <person name="Wu M."/>
            <person name="Zhao G."/>
            <person name="Gong Y."/>
            <person name="Li W."/>
            <person name="Zhang P."/>
        </authorList>
    </citation>
    <scope>NUCLEOTIDE SEQUENCE [LARGE SCALE GENOMIC DNA]</scope>
    <source>
        <strain evidence="1">DYQJB</strain>
        <tissue evidence="1">Leaf</tissue>
    </source>
</reference>
<organism evidence="1 2">
    <name type="scientific">Flemingia macrophylla</name>
    <dbReference type="NCBI Taxonomy" id="520843"/>
    <lineage>
        <taxon>Eukaryota</taxon>
        <taxon>Viridiplantae</taxon>
        <taxon>Streptophyta</taxon>
        <taxon>Embryophyta</taxon>
        <taxon>Tracheophyta</taxon>
        <taxon>Spermatophyta</taxon>
        <taxon>Magnoliopsida</taxon>
        <taxon>eudicotyledons</taxon>
        <taxon>Gunneridae</taxon>
        <taxon>Pentapetalae</taxon>
        <taxon>rosids</taxon>
        <taxon>fabids</taxon>
        <taxon>Fabales</taxon>
        <taxon>Fabaceae</taxon>
        <taxon>Papilionoideae</taxon>
        <taxon>50 kb inversion clade</taxon>
        <taxon>NPAAA clade</taxon>
        <taxon>indigoferoid/millettioid clade</taxon>
        <taxon>Phaseoleae</taxon>
        <taxon>Flemingia</taxon>
    </lineage>
</organism>
<proteinExistence type="predicted"/>
<keyword evidence="2" id="KW-1185">Reference proteome</keyword>
<sequence length="155" mass="17496">MTVIRRTTHGNYEPPPHVKKDIQDAMFVEIVNRGVAGDNKNGRHTLSLSIPISSLCLTIATLLFCHRNSSFRVLRLGLFMTFDWIRGLKELGAAQDVEKLLKNQKESYFVNAEAEPKAPFIGAFVFNFEGFLLNNCCLEIPSREKDNKNHTTLAS</sequence>
<gene>
    <name evidence="1" type="ORF">Fmac_023479</name>
</gene>
<comment type="caution">
    <text evidence="1">The sequence shown here is derived from an EMBL/GenBank/DDBJ whole genome shotgun (WGS) entry which is preliminary data.</text>
</comment>